<evidence type="ECO:0000313" key="1">
    <source>
        <dbReference type="EMBL" id="PTB56536.1"/>
    </source>
</evidence>
<keyword evidence="2" id="KW-1185">Reference proteome</keyword>
<dbReference type="EMBL" id="KZ679678">
    <property type="protein sequence ID" value="PTB56536.1"/>
    <property type="molecule type" value="Genomic_DNA"/>
</dbReference>
<dbReference type="AlphaFoldDB" id="A0A2T4AHJ7"/>
<dbReference type="RefSeq" id="XP_024776213.1">
    <property type="nucleotide sequence ID" value="XM_024914701.1"/>
</dbReference>
<reference evidence="1 2" key="1">
    <citation type="submission" date="2016-07" db="EMBL/GenBank/DDBJ databases">
        <title>Multiple horizontal gene transfer events from other fungi enriched the ability of initially mycotrophic Trichoderma (Ascomycota) to feed on dead plant biomass.</title>
        <authorList>
            <consortium name="DOE Joint Genome Institute"/>
            <person name="Aerts A."/>
            <person name="Atanasova L."/>
            <person name="Chenthamara K."/>
            <person name="Zhang J."/>
            <person name="Grujic M."/>
            <person name="Henrissat B."/>
            <person name="Kuo A."/>
            <person name="Salamov A."/>
            <person name="Lipzen A."/>
            <person name="Labutti K."/>
            <person name="Barry K."/>
            <person name="Miao Y."/>
            <person name="Rahimi M.J."/>
            <person name="Shen Q."/>
            <person name="Grigoriev I.V."/>
            <person name="Kubicek C.P."/>
            <person name="Druzhinina I.S."/>
        </authorList>
    </citation>
    <scope>NUCLEOTIDE SEQUENCE [LARGE SCALE GENOMIC DNA]</scope>
    <source>
        <strain evidence="1 2">CBS 226.95</strain>
    </source>
</reference>
<dbReference type="Proteomes" id="UP000241690">
    <property type="component" value="Unassembled WGS sequence"/>
</dbReference>
<organism evidence="1 2">
    <name type="scientific">Trichoderma harzianum CBS 226.95</name>
    <dbReference type="NCBI Taxonomy" id="983964"/>
    <lineage>
        <taxon>Eukaryota</taxon>
        <taxon>Fungi</taxon>
        <taxon>Dikarya</taxon>
        <taxon>Ascomycota</taxon>
        <taxon>Pezizomycotina</taxon>
        <taxon>Sordariomycetes</taxon>
        <taxon>Hypocreomycetidae</taxon>
        <taxon>Hypocreales</taxon>
        <taxon>Hypocreaceae</taxon>
        <taxon>Trichoderma</taxon>
    </lineage>
</organism>
<accession>A0A2T4AHJ7</accession>
<evidence type="ECO:0000313" key="2">
    <source>
        <dbReference type="Proteomes" id="UP000241690"/>
    </source>
</evidence>
<name>A0A2T4AHJ7_TRIHA</name>
<gene>
    <name evidence="1" type="ORF">M431DRAFT_380514</name>
</gene>
<proteinExistence type="predicted"/>
<sequence>MWNKESNVCFVLCKASTAPLGYKILPLFCLCYKYTKNQKIEANTPCLFKHAPGKKKAEPTQRLPKACLPQRPYLCYA</sequence>
<protein>
    <submittedName>
        <fullName evidence="1">Uncharacterized protein</fullName>
    </submittedName>
</protein>
<dbReference type="GeneID" id="36623267"/>